<organism evidence="2 3">
    <name type="scientific">Sinanodonta woodiana</name>
    <name type="common">Chinese pond mussel</name>
    <name type="synonym">Anodonta woodiana</name>
    <dbReference type="NCBI Taxonomy" id="1069815"/>
    <lineage>
        <taxon>Eukaryota</taxon>
        <taxon>Metazoa</taxon>
        <taxon>Spiralia</taxon>
        <taxon>Lophotrochozoa</taxon>
        <taxon>Mollusca</taxon>
        <taxon>Bivalvia</taxon>
        <taxon>Autobranchia</taxon>
        <taxon>Heteroconchia</taxon>
        <taxon>Palaeoheterodonta</taxon>
        <taxon>Unionida</taxon>
        <taxon>Unionoidea</taxon>
        <taxon>Unionidae</taxon>
        <taxon>Unioninae</taxon>
        <taxon>Sinanodonta</taxon>
    </lineage>
</organism>
<feature type="signal peptide" evidence="1">
    <location>
        <begin position="1"/>
        <end position="17"/>
    </location>
</feature>
<comment type="caution">
    <text evidence="2">The sequence shown here is derived from an EMBL/GenBank/DDBJ whole genome shotgun (WGS) entry which is preliminary data.</text>
</comment>
<sequence length="438" mass="51372">MELFIYIFVFFFLSCLKHQGKMRLTLRLCKGSILWRQKRQWEKKAQFRDVPVTLRQEVKRKIPDLVIHDPSVKPPLPKWQPPVDDIRFQTKRDEHRLYKEEEVYKMTSRTRFIEGLKQACILTKSQLFKGLPPGISSLVGKIEFPDQDLLVQRAIMHSKFWNPTKDRLQRRFDTTNLRWHFPREYGITRHQSGRILLGNLLHLCESVSGQVPSTIMERHLIPNPHLYTHYSYKGKMVVMDSLQDYMTASKTELPPFGDKALIEDSVNHEIPDMFPLLPTIDFEKSHLYEIKNSYGWVDKCSTHCPQTIFKVEAGFWPSEHRVSRDAMLCLGYAMVHAKHKYGNDVKILPEPVTIQCIDVNVDSVCFIYFQLNTLDLDNTDGVKNFLWCDADTKLYNVTMSKPWLGKEFEKTVYHSYESGPFQKMLATYIYGCPETKHV</sequence>
<dbReference type="PANTHER" id="PTHR15889:SF2">
    <property type="entry name" value="LARGE RIBOSOMAL SUBUNIT PROTEIN ML37"/>
    <property type="match status" value="1"/>
</dbReference>
<evidence type="ECO:0008006" key="4">
    <source>
        <dbReference type="Google" id="ProtNLM"/>
    </source>
</evidence>
<dbReference type="PANTHER" id="PTHR15889">
    <property type="entry name" value="MITOCHONDRIAL RIBOSOMAL PROTEIN L37"/>
    <property type="match status" value="1"/>
</dbReference>
<reference evidence="2 3" key="1">
    <citation type="submission" date="2024-11" db="EMBL/GenBank/DDBJ databases">
        <title>Chromosome-level genome assembly of the freshwater bivalve Anodonta woodiana.</title>
        <authorList>
            <person name="Chen X."/>
        </authorList>
    </citation>
    <scope>NUCLEOTIDE SEQUENCE [LARGE SCALE GENOMIC DNA]</scope>
    <source>
        <strain evidence="2">MN2024</strain>
        <tissue evidence="2">Gills</tissue>
    </source>
</reference>
<evidence type="ECO:0000256" key="1">
    <source>
        <dbReference type="SAM" id="SignalP"/>
    </source>
</evidence>
<proteinExistence type="predicted"/>
<dbReference type="AlphaFoldDB" id="A0ABD3XKQ2"/>
<keyword evidence="1" id="KW-0732">Signal</keyword>
<keyword evidence="3" id="KW-1185">Reference proteome</keyword>
<dbReference type="Proteomes" id="UP001634394">
    <property type="component" value="Unassembled WGS sequence"/>
</dbReference>
<feature type="chain" id="PRO_5044887259" description="39S ribosomal protein L37, mitochondrial" evidence="1">
    <location>
        <begin position="18"/>
        <end position="438"/>
    </location>
</feature>
<accession>A0ABD3XKQ2</accession>
<evidence type="ECO:0000313" key="2">
    <source>
        <dbReference type="EMBL" id="KAL3886802.1"/>
    </source>
</evidence>
<evidence type="ECO:0000313" key="3">
    <source>
        <dbReference type="Proteomes" id="UP001634394"/>
    </source>
</evidence>
<gene>
    <name evidence="2" type="ORF">ACJMK2_026772</name>
</gene>
<protein>
    <recommendedName>
        <fullName evidence="4">39S ribosomal protein L37, mitochondrial</fullName>
    </recommendedName>
</protein>
<dbReference type="EMBL" id="JBJQND010000002">
    <property type="protein sequence ID" value="KAL3886802.1"/>
    <property type="molecule type" value="Genomic_DNA"/>
</dbReference>
<dbReference type="InterPro" id="IPR052482">
    <property type="entry name" value="mtLSU_mL37"/>
</dbReference>
<name>A0ABD3XKQ2_SINWO</name>